<evidence type="ECO:0000256" key="17">
    <source>
        <dbReference type="RuleBase" id="RU910737"/>
    </source>
</evidence>
<feature type="region of interest" description="Disordered" evidence="18">
    <location>
        <begin position="373"/>
        <end position="441"/>
    </location>
</feature>
<dbReference type="InterPro" id="IPR006086">
    <property type="entry name" value="XPG-I_dom"/>
</dbReference>
<evidence type="ECO:0000256" key="14">
    <source>
        <dbReference type="ARBA" id="ARBA00023204"/>
    </source>
</evidence>
<dbReference type="STRING" id="6832.A0A553NC59"/>
<evidence type="ECO:0000256" key="18">
    <source>
        <dbReference type="SAM" id="MobiDB-lite"/>
    </source>
</evidence>
<feature type="region of interest" description="Disordered" evidence="18">
    <location>
        <begin position="649"/>
        <end position="679"/>
    </location>
</feature>
<dbReference type="CDD" id="cd09908">
    <property type="entry name" value="H3TH_EXO1"/>
    <property type="match status" value="1"/>
</dbReference>
<keyword evidence="15 17" id="KW-0539">Nucleus</keyword>
<dbReference type="GO" id="GO:0046872">
    <property type="term" value="F:metal ion binding"/>
    <property type="evidence" value="ECO:0007669"/>
    <property type="project" value="UniProtKB-UniRule"/>
</dbReference>
<evidence type="ECO:0000256" key="4">
    <source>
        <dbReference type="ARBA" id="ARBA00022722"/>
    </source>
</evidence>
<dbReference type="FunFam" id="1.10.150.20:FF:000011">
    <property type="entry name" value="exonuclease 1"/>
    <property type="match status" value="1"/>
</dbReference>
<dbReference type="PROSITE" id="PS00841">
    <property type="entry name" value="XPG_1"/>
    <property type="match status" value="1"/>
</dbReference>
<sequence>MGITGLLPFLKKSSKPVHVSQMAHSVVAVDVYCWLHKGAFGCAEKLVQNQPTQGYILYVMKYIDLFLHYNIKPVLVFDGRNLPSKAGTEKKRRDNRQKYRQMAKNYLREGKLREARECFQRCVDITPAMAREMIQACHERRIDCIVAPYEADAQLAHLNRSGLADYVISEDSDLTLFGCDKIVFKLDTSGNGVLYERSQLAQSLGQRADAFNFDKFRYMCILSGCDYLPSLHGIGLGKAFKFWSKVSNSDLRLVLPKVPGYLKMPQLDVTPDYINGFIQADRTFLYQVVFDVKTRKLQPLTPYPVDSGQGDMGDLSYAGSLAVDDEQAYQLALGNVDFHTQERVFHFCPDNQTPPCTVSQFGKAANQPSIWSKDFDPQTAVRPLNSNSKADNGVARTAFGDLKLKPSPSTNKRRSSSPSEDLIESNHFKRRKPNEKLVVEQPDSPQIEKVFISKYFSPGTTKQKEKKTTKTASVSETKVSWFSALDNETSTCDKLIYNTDLFELQSNTSTKDENTGPVQSTIPMLEQNLSLCASDASRQAFKPLKLNSEVEDTPDKKLKRNPFAKVTPDKAASPEPEVIDVEDECPAILPASQLSAFSIDRESFRFTPTLASSQELGSQEISSSPFNETATESQEVIIERTVSSVTLSQSSYFSKKTGTPKSTLKKPRGLSGLIRPSSQQQRSVLDLWKKAAN</sequence>
<keyword evidence="12 17" id="KW-0267">Excision nuclease</keyword>
<keyword evidence="4 17" id="KW-0540">Nuclease</keyword>
<evidence type="ECO:0000313" key="21">
    <source>
        <dbReference type="EMBL" id="TRY62949.1"/>
    </source>
</evidence>
<dbReference type="Gene3D" id="3.40.50.1010">
    <property type="entry name" value="5'-nuclease"/>
    <property type="match status" value="1"/>
</dbReference>
<dbReference type="FunFam" id="3.40.50.1010:FF:000002">
    <property type="entry name" value="Exonuclease 1, putative"/>
    <property type="match status" value="1"/>
</dbReference>
<proteinExistence type="inferred from homology"/>
<dbReference type="InterPro" id="IPR037315">
    <property type="entry name" value="EXO1_H3TH"/>
</dbReference>
<dbReference type="InterPro" id="IPR019734">
    <property type="entry name" value="TPR_rpt"/>
</dbReference>
<feature type="repeat" description="TPR" evidence="16">
    <location>
        <begin position="96"/>
        <end position="129"/>
    </location>
</feature>
<dbReference type="CDD" id="cd09857">
    <property type="entry name" value="PIN_EXO1"/>
    <property type="match status" value="1"/>
</dbReference>
<evidence type="ECO:0000256" key="5">
    <source>
        <dbReference type="ARBA" id="ARBA00022723"/>
    </source>
</evidence>
<keyword evidence="16" id="KW-0802">TPR repeat</keyword>
<keyword evidence="9 17" id="KW-0378">Hydrolase</keyword>
<comment type="function">
    <text evidence="17">5'-&gt;3' double-stranded DNA exonuclease which may also possess a cryptic 3'-&gt;5' double-stranded DNA exonuclease activity. Functions in DNA mismatch repair.</text>
</comment>
<dbReference type="InterPro" id="IPR006085">
    <property type="entry name" value="XPG_DNA_repair_N"/>
</dbReference>
<evidence type="ECO:0000313" key="22">
    <source>
        <dbReference type="Proteomes" id="UP000318571"/>
    </source>
</evidence>
<dbReference type="PANTHER" id="PTHR11081:SF8">
    <property type="entry name" value="EXONUCLEASE 1"/>
    <property type="match status" value="1"/>
</dbReference>
<evidence type="ECO:0000256" key="12">
    <source>
        <dbReference type="ARBA" id="ARBA00022881"/>
    </source>
</evidence>
<dbReference type="InterPro" id="IPR008918">
    <property type="entry name" value="HhH2"/>
</dbReference>
<gene>
    <name evidence="21" type="ORF">TCAL_00424</name>
</gene>
<dbReference type="SMART" id="SM00485">
    <property type="entry name" value="XPGN"/>
    <property type="match status" value="1"/>
</dbReference>
<feature type="domain" description="XPG-I" evidence="19">
    <location>
        <begin position="138"/>
        <end position="210"/>
    </location>
</feature>
<dbReference type="Pfam" id="PF00867">
    <property type="entry name" value="XPG_I"/>
    <property type="match status" value="1"/>
</dbReference>
<evidence type="ECO:0000256" key="9">
    <source>
        <dbReference type="ARBA" id="ARBA00022801"/>
    </source>
</evidence>
<keyword evidence="14 17" id="KW-0234">DNA repair</keyword>
<comment type="caution">
    <text evidence="21">The sequence shown here is derived from an EMBL/GenBank/DDBJ whole genome shotgun (WGS) entry which is preliminary data.</text>
</comment>
<keyword evidence="11 17" id="KW-0460">Magnesium</keyword>
<evidence type="ECO:0000256" key="6">
    <source>
        <dbReference type="ARBA" id="ARBA00022759"/>
    </source>
</evidence>
<comment type="cofactor">
    <cofactor evidence="17">
        <name>Mg(2+)</name>
        <dbReference type="ChEBI" id="CHEBI:18420"/>
    </cofactor>
    <text evidence="17">Binds 2 magnesium ions per subunit. They probably participate in the reaction catalyzed by the enzyme. May bind an additional third magnesium ion after substrate binding.</text>
</comment>
<evidence type="ECO:0000256" key="11">
    <source>
        <dbReference type="ARBA" id="ARBA00022842"/>
    </source>
</evidence>
<dbReference type="SMART" id="SM00484">
    <property type="entry name" value="XPGI"/>
    <property type="match status" value="1"/>
</dbReference>
<dbReference type="PROSITE" id="PS50005">
    <property type="entry name" value="TPR"/>
    <property type="match status" value="1"/>
</dbReference>
<keyword evidence="7 17" id="KW-0227">DNA damage</keyword>
<keyword evidence="13 17" id="KW-0238">DNA-binding</keyword>
<dbReference type="InterPro" id="IPR029060">
    <property type="entry name" value="PIN-like_dom_sf"/>
</dbReference>
<dbReference type="GO" id="GO:0005634">
    <property type="term" value="C:nucleus"/>
    <property type="evidence" value="ECO:0007669"/>
    <property type="project" value="UniProtKB-SubCell"/>
</dbReference>
<dbReference type="EMBL" id="VCGU01000458">
    <property type="protein sequence ID" value="TRY62949.1"/>
    <property type="molecule type" value="Genomic_DNA"/>
</dbReference>
<evidence type="ECO:0000256" key="16">
    <source>
        <dbReference type="PROSITE-ProRule" id="PRU00339"/>
    </source>
</evidence>
<dbReference type="SMART" id="SM00279">
    <property type="entry name" value="HhH2"/>
    <property type="match status" value="1"/>
</dbReference>
<dbReference type="Proteomes" id="UP000318571">
    <property type="component" value="Chromosome 10"/>
</dbReference>
<keyword evidence="5 17" id="KW-0479">Metal-binding</keyword>
<feature type="domain" description="XPG N-terminal" evidence="20">
    <location>
        <begin position="1"/>
        <end position="99"/>
    </location>
</feature>
<keyword evidence="8 17" id="KW-0228">DNA excision</keyword>
<organism evidence="21 22">
    <name type="scientific">Tigriopus californicus</name>
    <name type="common">Marine copepod</name>
    <dbReference type="NCBI Taxonomy" id="6832"/>
    <lineage>
        <taxon>Eukaryota</taxon>
        <taxon>Metazoa</taxon>
        <taxon>Ecdysozoa</taxon>
        <taxon>Arthropoda</taxon>
        <taxon>Crustacea</taxon>
        <taxon>Multicrustacea</taxon>
        <taxon>Hexanauplia</taxon>
        <taxon>Copepoda</taxon>
        <taxon>Harpacticoida</taxon>
        <taxon>Harpacticidae</taxon>
        <taxon>Tigriopus</taxon>
    </lineage>
</organism>
<evidence type="ECO:0000256" key="10">
    <source>
        <dbReference type="ARBA" id="ARBA00022839"/>
    </source>
</evidence>
<dbReference type="GO" id="GO:0035312">
    <property type="term" value="F:5'-3' DNA exonuclease activity"/>
    <property type="evidence" value="ECO:0007669"/>
    <property type="project" value="UniProtKB-UniRule"/>
</dbReference>
<keyword evidence="22" id="KW-1185">Reference proteome</keyword>
<dbReference type="GO" id="GO:0006298">
    <property type="term" value="P:mismatch repair"/>
    <property type="evidence" value="ECO:0007669"/>
    <property type="project" value="TreeGrafter"/>
</dbReference>
<dbReference type="GO" id="GO:0017108">
    <property type="term" value="F:5'-flap endonuclease activity"/>
    <property type="evidence" value="ECO:0007669"/>
    <property type="project" value="TreeGrafter"/>
</dbReference>
<dbReference type="PANTHER" id="PTHR11081">
    <property type="entry name" value="FLAP ENDONUCLEASE FAMILY MEMBER"/>
    <property type="match status" value="1"/>
</dbReference>
<evidence type="ECO:0000256" key="8">
    <source>
        <dbReference type="ARBA" id="ARBA00022769"/>
    </source>
</evidence>
<dbReference type="GO" id="GO:0006310">
    <property type="term" value="P:DNA recombination"/>
    <property type="evidence" value="ECO:0007669"/>
    <property type="project" value="TreeGrafter"/>
</dbReference>
<evidence type="ECO:0000259" key="19">
    <source>
        <dbReference type="SMART" id="SM00484"/>
    </source>
</evidence>
<dbReference type="AlphaFoldDB" id="A0A553NC59"/>
<reference evidence="21 22" key="1">
    <citation type="journal article" date="2018" name="Nat. Ecol. Evol.">
        <title>Genomic signatures of mitonuclear coevolution across populations of Tigriopus californicus.</title>
        <authorList>
            <person name="Barreto F.S."/>
            <person name="Watson E.T."/>
            <person name="Lima T.G."/>
            <person name="Willett C.S."/>
            <person name="Edmands S."/>
            <person name="Li W."/>
            <person name="Burton R.S."/>
        </authorList>
    </citation>
    <scope>NUCLEOTIDE SEQUENCE [LARGE SCALE GENOMIC DNA]</scope>
    <source>
        <strain evidence="21 22">San Diego</strain>
    </source>
</reference>
<dbReference type="OrthoDB" id="26491at2759"/>
<dbReference type="InterPro" id="IPR006084">
    <property type="entry name" value="XPG/Rad2"/>
</dbReference>
<keyword evidence="10 17" id="KW-0269">Exonuclease</keyword>
<dbReference type="EC" id="3.1.-.-" evidence="17"/>
<accession>A0A553NC59</accession>
<comment type="similarity">
    <text evidence="2 17">Belongs to the XPG/RAD2 endonuclease family. EXO1 subfamily.</text>
</comment>
<dbReference type="PRINTS" id="PR00853">
    <property type="entry name" value="XPGRADSUPER"/>
</dbReference>
<comment type="subcellular location">
    <subcellularLocation>
        <location evidence="1 17">Nucleus</location>
    </subcellularLocation>
</comment>
<dbReference type="InterPro" id="IPR044752">
    <property type="entry name" value="PIN-like_EXO1"/>
</dbReference>
<evidence type="ECO:0000256" key="1">
    <source>
        <dbReference type="ARBA" id="ARBA00004123"/>
    </source>
</evidence>
<evidence type="ECO:0000256" key="2">
    <source>
        <dbReference type="ARBA" id="ARBA00010563"/>
    </source>
</evidence>
<dbReference type="SUPFAM" id="SSF88723">
    <property type="entry name" value="PIN domain-like"/>
    <property type="match status" value="1"/>
</dbReference>
<dbReference type="GO" id="GO:0003677">
    <property type="term" value="F:DNA binding"/>
    <property type="evidence" value="ECO:0007669"/>
    <property type="project" value="UniProtKB-UniRule"/>
</dbReference>
<protein>
    <recommendedName>
        <fullName evidence="3 17">Exonuclease 1</fullName>
        <ecNumber evidence="17">3.1.-.-</ecNumber>
    </recommendedName>
</protein>
<evidence type="ECO:0000256" key="7">
    <source>
        <dbReference type="ARBA" id="ARBA00022763"/>
    </source>
</evidence>
<evidence type="ECO:0000256" key="3">
    <source>
        <dbReference type="ARBA" id="ARBA00020324"/>
    </source>
</evidence>
<evidence type="ECO:0000259" key="20">
    <source>
        <dbReference type="SMART" id="SM00485"/>
    </source>
</evidence>
<dbReference type="InterPro" id="IPR036279">
    <property type="entry name" value="5-3_exonuclease_C_sf"/>
</dbReference>
<evidence type="ECO:0000256" key="13">
    <source>
        <dbReference type="ARBA" id="ARBA00023125"/>
    </source>
</evidence>
<feature type="compositionally biased region" description="Polar residues" evidence="18">
    <location>
        <begin position="649"/>
        <end position="662"/>
    </location>
</feature>
<dbReference type="SUPFAM" id="SSF47807">
    <property type="entry name" value="5' to 3' exonuclease, C-terminal subdomain"/>
    <property type="match status" value="1"/>
</dbReference>
<dbReference type="InterPro" id="IPR019974">
    <property type="entry name" value="XPG_CS"/>
</dbReference>
<dbReference type="Pfam" id="PF00752">
    <property type="entry name" value="XPG_N"/>
    <property type="match status" value="1"/>
</dbReference>
<name>A0A553NC59_TIGCA</name>
<evidence type="ECO:0000256" key="15">
    <source>
        <dbReference type="ARBA" id="ARBA00023242"/>
    </source>
</evidence>
<keyword evidence="6" id="KW-0255">Endonuclease</keyword>
<dbReference type="Gene3D" id="1.10.150.20">
    <property type="entry name" value="5' to 3' exonuclease, C-terminal subdomain"/>
    <property type="match status" value="1"/>
</dbReference>